<keyword evidence="12" id="KW-0333">Golgi apparatus</keyword>
<feature type="site" description="Cleavage (non-hydrolytic); by autocatalysis" evidence="12">
    <location>
        <begin position="1254"/>
        <end position="1255"/>
    </location>
</feature>
<dbReference type="Gene3D" id="1.10.238.10">
    <property type="entry name" value="EF-hand"/>
    <property type="match status" value="1"/>
</dbReference>
<dbReference type="InterPro" id="IPR002048">
    <property type="entry name" value="EF_hand_dom"/>
</dbReference>
<dbReference type="GO" id="GO:0005509">
    <property type="term" value="F:calcium ion binding"/>
    <property type="evidence" value="ECO:0007669"/>
    <property type="project" value="InterPro"/>
</dbReference>
<dbReference type="GO" id="GO:0016540">
    <property type="term" value="P:protein autoprocessing"/>
    <property type="evidence" value="ECO:0007669"/>
    <property type="project" value="UniProtKB-UniRule"/>
</dbReference>
<feature type="compositionally biased region" description="Acidic residues" evidence="13">
    <location>
        <begin position="901"/>
        <end position="910"/>
    </location>
</feature>
<evidence type="ECO:0000256" key="1">
    <source>
        <dbReference type="ARBA" id="ARBA00005189"/>
    </source>
</evidence>
<comment type="PTM">
    <text evidence="12">Is synthesized initially as an inactive proenzyme. Formation of the active enzyme involves a self-maturation process in which the active site pyruvoyl group is generated from an internal serine residue via an autocatalytic post-translational modification. Two non-identical subunits are generated from the proenzyme in this reaction, and the pyruvate is formed at the N-terminus of the alpha chain, which is derived from the carboxyl end of the proenzyme. The autoendoproteolytic cleavage occurs by a canonical serine protease mechanism, in which the side chain hydroxyl group of the serine supplies its oxygen atom to form the C-terminus of the beta chain, while the remainder of the serine residue undergoes an oxidative deamination to produce ammonia and the pyruvoyl prosthetic group on the alpha chain. During this reaction, the Ser that is part of the protease active site of the proenzyme becomes the pyruvoyl prosthetic group, which constitutes an essential element of the active site of the mature decarboxylase.</text>
</comment>
<feature type="active site" description="Charge relay system; for autoendoproteolytic cleavage activity" evidence="12">
    <location>
        <position position="1168"/>
    </location>
</feature>
<evidence type="ECO:0000259" key="15">
    <source>
        <dbReference type="PROSITE" id="PS50222"/>
    </source>
</evidence>
<feature type="active site" description="Schiff-base intermediate with substrate; via pyruvic acid; for decarboxylase activity" evidence="12">
    <location>
        <position position="1255"/>
    </location>
</feature>
<dbReference type="SUPFAM" id="SSF49562">
    <property type="entry name" value="C2 domain (Calcium/lipid-binding domain, CaLB)"/>
    <property type="match status" value="2"/>
</dbReference>
<keyword evidence="6 12" id="KW-0472">Membrane</keyword>
<dbReference type="SUPFAM" id="SSF47473">
    <property type="entry name" value="EF-hand"/>
    <property type="match status" value="1"/>
</dbReference>
<comment type="catalytic activity">
    <reaction evidence="12">
        <text>a 1,2-diacyl-sn-glycero-3-phospho-L-serine + H(+) = a 1,2-diacyl-sn-glycero-3-phosphoethanolamine + CO2</text>
        <dbReference type="Rhea" id="RHEA:20828"/>
        <dbReference type="ChEBI" id="CHEBI:15378"/>
        <dbReference type="ChEBI" id="CHEBI:16526"/>
        <dbReference type="ChEBI" id="CHEBI:57262"/>
        <dbReference type="ChEBI" id="CHEBI:64612"/>
        <dbReference type="EC" id="4.1.1.65"/>
    </reaction>
</comment>
<dbReference type="CDD" id="cd04039">
    <property type="entry name" value="C2_PSD"/>
    <property type="match status" value="1"/>
</dbReference>
<evidence type="ECO:0000256" key="10">
    <source>
        <dbReference type="ARBA" id="ARBA00023264"/>
    </source>
</evidence>
<keyword evidence="7 12" id="KW-0865">Zymogen</keyword>
<feature type="chain" id="PRO_5043068628" description="Phosphatidylserine decarboxylase 2 alpha chain" evidence="12">
    <location>
        <begin position="1255"/>
        <end position="1318"/>
    </location>
</feature>
<keyword evidence="4" id="KW-0106">Calcium</keyword>
<feature type="compositionally biased region" description="Polar residues" evidence="13">
    <location>
        <begin position="400"/>
        <end position="431"/>
    </location>
</feature>
<evidence type="ECO:0000256" key="8">
    <source>
        <dbReference type="ARBA" id="ARBA00023209"/>
    </source>
</evidence>
<feature type="compositionally biased region" description="Polar residues" evidence="13">
    <location>
        <begin position="11"/>
        <end position="25"/>
    </location>
</feature>
<dbReference type="Gene3D" id="2.60.40.150">
    <property type="entry name" value="C2 domain"/>
    <property type="match status" value="2"/>
</dbReference>
<feature type="compositionally biased region" description="Polar residues" evidence="13">
    <location>
        <begin position="453"/>
        <end position="463"/>
    </location>
</feature>
<evidence type="ECO:0000256" key="6">
    <source>
        <dbReference type="ARBA" id="ARBA00023136"/>
    </source>
</evidence>
<feature type="domain" description="EF-hand" evidence="15">
    <location>
        <begin position="685"/>
        <end position="720"/>
    </location>
</feature>
<feature type="active site" description="Charge relay system; for autoendoproteolytic cleavage activity" evidence="12">
    <location>
        <position position="1110"/>
    </location>
</feature>
<dbReference type="InterPro" id="IPR000008">
    <property type="entry name" value="C2_dom"/>
</dbReference>
<keyword evidence="10 12" id="KW-1208">Phospholipid metabolism</keyword>
<dbReference type="InterPro" id="IPR018247">
    <property type="entry name" value="EF_Hand_1_Ca_BS"/>
</dbReference>
<dbReference type="GO" id="GO:0006646">
    <property type="term" value="P:phosphatidylethanolamine biosynthetic process"/>
    <property type="evidence" value="ECO:0007669"/>
    <property type="project" value="UniProtKB-UniRule"/>
</dbReference>
<feature type="compositionally biased region" description="Low complexity" evidence="13">
    <location>
        <begin position="61"/>
        <end position="70"/>
    </location>
</feature>
<evidence type="ECO:0000259" key="14">
    <source>
        <dbReference type="PROSITE" id="PS50004"/>
    </source>
</evidence>
<evidence type="ECO:0000256" key="13">
    <source>
        <dbReference type="SAM" id="MobiDB-lite"/>
    </source>
</evidence>
<comment type="cofactor">
    <cofactor evidence="12">
        <name>pyruvate</name>
        <dbReference type="ChEBI" id="CHEBI:15361"/>
    </cofactor>
    <text evidence="12">Binds 1 pyruvoyl group covalently per subunit.</text>
</comment>
<evidence type="ECO:0000256" key="5">
    <source>
        <dbReference type="ARBA" id="ARBA00023098"/>
    </source>
</evidence>
<feature type="compositionally biased region" description="Basic residues" evidence="13">
    <location>
        <begin position="83"/>
        <end position="98"/>
    </location>
</feature>
<keyword evidence="11 12" id="KW-0670">Pyruvate</keyword>
<dbReference type="Proteomes" id="UP001355207">
    <property type="component" value="Chromosome 2"/>
</dbReference>
<dbReference type="InterPro" id="IPR003817">
    <property type="entry name" value="PS_Dcarbxylase"/>
</dbReference>
<comment type="pathway">
    <text evidence="12">Phospholipid metabolism; phosphatidylethanolamine biosynthesis; phosphatidylethanolamine from CDP-diacylglycerol: step 2/2.</text>
</comment>
<keyword evidence="5 12" id="KW-0443">Lipid metabolism</keyword>
<dbReference type="HAMAP" id="MF_00663">
    <property type="entry name" value="PS_decarb_PSD_B_type2"/>
    <property type="match status" value="1"/>
</dbReference>
<dbReference type="InterPro" id="IPR011992">
    <property type="entry name" value="EF-hand-dom_pair"/>
</dbReference>
<feature type="compositionally biased region" description="Acidic residues" evidence="13">
    <location>
        <begin position="386"/>
        <end position="397"/>
    </location>
</feature>
<evidence type="ECO:0000256" key="2">
    <source>
        <dbReference type="ARBA" id="ARBA00022516"/>
    </source>
</evidence>
<comment type="pathway">
    <text evidence="1">Lipid metabolism.</text>
</comment>
<dbReference type="PANTHER" id="PTHR10067">
    <property type="entry name" value="PHOSPHATIDYLSERINE DECARBOXYLASE"/>
    <property type="match status" value="1"/>
</dbReference>
<feature type="modified residue" description="Pyruvic acid (Ser); by autocatalysis" evidence="12">
    <location>
        <position position="1255"/>
    </location>
</feature>
<evidence type="ECO:0000313" key="17">
    <source>
        <dbReference type="Proteomes" id="UP001355207"/>
    </source>
</evidence>
<evidence type="ECO:0000313" key="16">
    <source>
        <dbReference type="EMBL" id="WWC86738.1"/>
    </source>
</evidence>
<dbReference type="Pfam" id="PF00168">
    <property type="entry name" value="C2"/>
    <property type="match status" value="2"/>
</dbReference>
<comment type="similarity">
    <text evidence="12">Belongs to the phosphatidylserine decarboxylase family. PSD-B subfamily. Eukaryotic type II sub-subfamily.</text>
</comment>
<comment type="domain">
    <text evidence="12">The C2 domains have an essential, but non-catalytic function. They may facilitate interactions with other proteins and are required for lipid transport function.</text>
</comment>
<evidence type="ECO:0000256" key="7">
    <source>
        <dbReference type="ARBA" id="ARBA00023145"/>
    </source>
</evidence>
<feature type="compositionally biased region" description="Polar residues" evidence="13">
    <location>
        <begin position="502"/>
        <end position="511"/>
    </location>
</feature>
<keyword evidence="3 12" id="KW-0210">Decarboxylase</keyword>
<feature type="compositionally biased region" description="Low complexity" evidence="13">
    <location>
        <begin position="870"/>
        <end position="881"/>
    </location>
</feature>
<feature type="compositionally biased region" description="Polar residues" evidence="13">
    <location>
        <begin position="71"/>
        <end position="82"/>
    </location>
</feature>
<organism evidence="16 17">
    <name type="scientific">Kwoniella dendrophila CBS 6074</name>
    <dbReference type="NCBI Taxonomy" id="1295534"/>
    <lineage>
        <taxon>Eukaryota</taxon>
        <taxon>Fungi</taxon>
        <taxon>Dikarya</taxon>
        <taxon>Basidiomycota</taxon>
        <taxon>Agaricomycotina</taxon>
        <taxon>Tremellomycetes</taxon>
        <taxon>Tremellales</taxon>
        <taxon>Cryptococcaceae</taxon>
        <taxon>Kwoniella</taxon>
    </lineage>
</organism>
<dbReference type="GO" id="GO:0004609">
    <property type="term" value="F:phosphatidylserine decarboxylase activity"/>
    <property type="evidence" value="ECO:0007669"/>
    <property type="project" value="UniProtKB-UniRule"/>
</dbReference>
<keyword evidence="17" id="KW-1185">Reference proteome</keyword>
<dbReference type="EC" id="4.1.1.65" evidence="12"/>
<dbReference type="GO" id="GO:0010008">
    <property type="term" value="C:endosome membrane"/>
    <property type="evidence" value="ECO:0007669"/>
    <property type="project" value="UniProtKB-SubCell"/>
</dbReference>
<keyword evidence="2 12" id="KW-0444">Lipid biosynthesis</keyword>
<keyword evidence="8 12" id="KW-0594">Phospholipid biosynthesis</keyword>
<feature type="compositionally biased region" description="Basic residues" evidence="13">
    <location>
        <begin position="490"/>
        <end position="501"/>
    </location>
</feature>
<feature type="compositionally biased region" description="Polar residues" evidence="13">
    <location>
        <begin position="473"/>
        <end position="482"/>
    </location>
</feature>
<evidence type="ECO:0000256" key="12">
    <source>
        <dbReference type="HAMAP-Rule" id="MF_03209"/>
    </source>
</evidence>
<dbReference type="NCBIfam" id="TIGR00163">
    <property type="entry name" value="PS_decarb"/>
    <property type="match status" value="1"/>
</dbReference>
<feature type="compositionally biased region" description="Acidic residues" evidence="13">
    <location>
        <begin position="362"/>
        <end position="376"/>
    </location>
</feature>
<keyword evidence="12" id="KW-0967">Endosome</keyword>
<evidence type="ECO:0000256" key="11">
    <source>
        <dbReference type="ARBA" id="ARBA00023317"/>
    </source>
</evidence>
<dbReference type="PROSITE" id="PS50004">
    <property type="entry name" value="C2"/>
    <property type="match status" value="2"/>
</dbReference>
<name>A0AAX4JPD0_9TREE</name>
<reference evidence="16 17" key="1">
    <citation type="submission" date="2024-01" db="EMBL/GenBank/DDBJ databases">
        <title>Comparative genomics of Cryptococcus and Kwoniella reveals pathogenesis evolution and contrasting modes of karyotype evolution via chromosome fusion or intercentromeric recombination.</title>
        <authorList>
            <person name="Coelho M.A."/>
            <person name="David-Palma M."/>
            <person name="Shea T."/>
            <person name="Bowers K."/>
            <person name="McGinley-Smith S."/>
            <person name="Mohammad A.W."/>
            <person name="Gnirke A."/>
            <person name="Yurkov A.M."/>
            <person name="Nowrousian M."/>
            <person name="Sun S."/>
            <person name="Cuomo C.A."/>
            <person name="Heitman J."/>
        </authorList>
    </citation>
    <scope>NUCLEOTIDE SEQUENCE [LARGE SCALE GENOMIC DNA]</scope>
    <source>
        <strain evidence="16 17">CBS 6074</strain>
    </source>
</reference>
<dbReference type="InterPro" id="IPR033177">
    <property type="entry name" value="PSD-B"/>
</dbReference>
<keyword evidence="9 12" id="KW-0456">Lyase</keyword>
<comment type="function">
    <text evidence="12">Catalyzes the formation of phosphatidylethanolamine (PtdEtn) from phosphatidylserine (PtdSer). Plays a central role in phospholipid metabolism and in the interorganelle trafficking of phosphatidylserine.</text>
</comment>
<feature type="domain" description="C2" evidence="14">
    <location>
        <begin position="107"/>
        <end position="236"/>
    </location>
</feature>
<protein>
    <recommendedName>
        <fullName evidence="12">Phosphatidylserine decarboxylase proenzyme 2</fullName>
        <ecNumber evidence="12">4.1.1.65</ecNumber>
    </recommendedName>
    <component>
        <recommendedName>
            <fullName evidence="12">Phosphatidylserine decarboxylase 2 beta chain</fullName>
        </recommendedName>
    </component>
    <component>
        <recommendedName>
            <fullName evidence="12">Phosphatidylserine decarboxylase 2 alpha chain</fullName>
        </recommendedName>
    </component>
</protein>
<evidence type="ECO:0000256" key="3">
    <source>
        <dbReference type="ARBA" id="ARBA00022793"/>
    </source>
</evidence>
<dbReference type="Pfam" id="PF02666">
    <property type="entry name" value="PS_Dcarbxylase"/>
    <property type="match status" value="1"/>
</dbReference>
<feature type="region of interest" description="Disordered" evidence="13">
    <location>
        <begin position="343"/>
        <end position="518"/>
    </location>
</feature>
<dbReference type="CDD" id="cd00030">
    <property type="entry name" value="C2"/>
    <property type="match status" value="1"/>
</dbReference>
<dbReference type="PANTHER" id="PTHR10067:SF17">
    <property type="entry name" value="PHOSPHATIDYLSERINE DECARBOXYLASE PROENZYME 2"/>
    <property type="match status" value="1"/>
</dbReference>
<feature type="compositionally biased region" description="Basic and acidic residues" evidence="13">
    <location>
        <begin position="845"/>
        <end position="860"/>
    </location>
</feature>
<dbReference type="EMBL" id="CP144099">
    <property type="protein sequence ID" value="WWC86738.1"/>
    <property type="molecule type" value="Genomic_DNA"/>
</dbReference>
<feature type="region of interest" description="Disordered" evidence="13">
    <location>
        <begin position="1"/>
        <end position="125"/>
    </location>
</feature>
<feature type="compositionally biased region" description="Basic and acidic residues" evidence="13">
    <location>
        <begin position="756"/>
        <end position="767"/>
    </location>
</feature>
<comment type="subunit">
    <text evidence="12">Heterodimer of a large membrane-associated beta subunit and a small pyruvoyl-containing alpha subunit.</text>
</comment>
<evidence type="ECO:0000256" key="9">
    <source>
        <dbReference type="ARBA" id="ARBA00023239"/>
    </source>
</evidence>
<dbReference type="GO" id="GO:0005795">
    <property type="term" value="C:Golgi stack"/>
    <property type="evidence" value="ECO:0007669"/>
    <property type="project" value="UniProtKB-UniRule"/>
</dbReference>
<feature type="compositionally biased region" description="Basic and acidic residues" evidence="13">
    <location>
        <begin position="822"/>
        <end position="834"/>
    </location>
</feature>
<gene>
    <name evidence="12" type="primary">PSD2</name>
    <name evidence="16" type="ORF">L201_001616</name>
</gene>
<dbReference type="InterPro" id="IPR035892">
    <property type="entry name" value="C2_domain_sf"/>
</dbReference>
<proteinExistence type="inferred from homology"/>
<feature type="chain" id="PRO_5043068629" description="Phosphatidylserine decarboxylase 2 beta chain" evidence="12">
    <location>
        <begin position="1"/>
        <end position="1254"/>
    </location>
</feature>
<feature type="domain" description="C2" evidence="14">
    <location>
        <begin position="514"/>
        <end position="638"/>
    </location>
</feature>
<dbReference type="PROSITE" id="PS00018">
    <property type="entry name" value="EF_HAND_1"/>
    <property type="match status" value="1"/>
</dbReference>
<comment type="subcellular location">
    <subcellularLocation>
        <location evidence="12">Golgi apparatus membrane</location>
        <topology evidence="12">Peripheral membrane protein</topology>
        <orientation evidence="12">Cytoplasmic side</orientation>
    </subcellularLocation>
    <subcellularLocation>
        <location evidence="12">Endosome membrane</location>
        <topology evidence="12">Peripheral membrane protein</topology>
        <orientation evidence="12">Cytoplasmic side</orientation>
    </subcellularLocation>
</comment>
<accession>A0AAX4JPD0</accession>
<dbReference type="PROSITE" id="PS50222">
    <property type="entry name" value="EF_HAND_2"/>
    <property type="match status" value="1"/>
</dbReference>
<feature type="region of interest" description="Disordered" evidence="13">
    <location>
        <begin position="756"/>
        <end position="807"/>
    </location>
</feature>
<feature type="active site" description="Charge relay system; for autoendoproteolytic cleavage activity" evidence="12">
    <location>
        <position position="1255"/>
    </location>
</feature>
<sequence>MPAIEAALANADNNPSTSDGTTPSKSHPRLKRLASKPLKMAASTFSRSSRAPSPGPPDMDNTTNSSSNNTLVHSDSISSASTRSKKFGRRRKQSRHQHLNSDGTGMTPAQIASAARGPRKPLEGEEPAAYLRVRVVSAKNLIAKDRGGTSDPFLTLLMPPSSRYTTKVVKKSLDPTFPPETSTFDFPIYLSMTGVIGGRGIECVLWDKDLVRKEYMGELAIPVEKWFTGGEIHLWHDNIPLHTQRLRSTRRKSSVSGSVSFQIGFVPPKDATGTEDALKKVRRVYGSLVEQSNVGRNAIGVLGVPAHKGIGTVVMRQEDPVKPSAMARPTSMVASTVSGIVSSMTGGHKTVPVAGQPKPVESEDDDEADDDEDLLSDDGISSSSSDEFEDALDEDEQETPKISESPSFVENAIVGTSEQTAGLSESKTQRPSGKRDSGGLLAPTPSIPGPKSPSKTGSQSDYFTSPPMIKGSSADSTVSTPGMVTPGGTKSRRPLFKRNKSRAGSSSQSQTIEKKKSRGFNFNASQGKEVLGIVILEIKGAEDLPKLKNALKFSFDMDPFVVISFGKKVFRTRVIRHSLNPTWDEKLLYHVRRHESSYTMQFAVLDWDKVSGNDMVGTATLPLSELIADAPKPHPETGLYDKEVDGKHEMREFTLNLQTEKDMSWEAKHSPKLTVRAKYEPYDALRQRFWRQYITQYDADDSGCMSYTELTAMLDSLGSTLTRRTIEGYFSSCGKSAEKDELTIEQVIHCLEKEVTKSRSEKEKVSEDDAVSSGLNASGQATPAVAAQPAGEGLATTGPQGNIAASAGVDPDELAKHIERSRPENQDGAAKDGDDVAGNIQPISGRRESNVPAVKVERTASLDGTTRAVNYNNNNNNNNNGDYEDGGDGGNLTPGSITYSEAEDMDTESPVDERERIINIKTCPLCHRPRLGKKSEQDIVTHLAVCASADWSRVDRIVTANYVTSSQAQRKFLSKIVNKVAIGSYALGANSANILVQDRRTGQLQEEKMAVYVRLGIRVLYKGAKGQMHSVRARKLLKSLSVKQGLKYDSPSSAVDIPGFIAFHNLDTNEILDPLDSFKNFNEFFYRKLKPDARPVEEPGNENRLVSCADCRMMAFETVNEATQIWIKGREFTVSRLLGPNYKDVADRYEGGGLAIFRLAPQDYHRFHSPVKGKIDKMTMIDGEYYTVNPQAIRTTLDVYGENVRKIVPIQSEEFGLVMTVWVGAMMVGSILTTVEEGQEIDRADELGYFAFGGSTIVCLFEKGAMKFDEDLIQNGRASIETLVRMGMGIGKSTKKTNGSGSISGGVSGQVSGIATPA</sequence>
<dbReference type="InterPro" id="IPR033179">
    <property type="entry name" value="PSD_type2_pro"/>
</dbReference>
<feature type="region of interest" description="Disordered" evidence="13">
    <location>
        <begin position="822"/>
        <end position="912"/>
    </location>
</feature>
<evidence type="ECO:0000256" key="4">
    <source>
        <dbReference type="ARBA" id="ARBA00022837"/>
    </source>
</evidence>
<dbReference type="SMART" id="SM00239">
    <property type="entry name" value="C2"/>
    <property type="match status" value="2"/>
</dbReference>
<dbReference type="GO" id="GO:0000139">
    <property type="term" value="C:Golgi membrane"/>
    <property type="evidence" value="ECO:0007669"/>
    <property type="project" value="UniProtKB-SubCell"/>
</dbReference>